<proteinExistence type="inferred from homology"/>
<evidence type="ECO:0000256" key="3">
    <source>
        <dbReference type="RuleBase" id="RU000363"/>
    </source>
</evidence>
<reference evidence="5" key="1">
    <citation type="submission" date="2019-12" db="EMBL/GenBank/DDBJ databases">
        <authorList>
            <person name="Cremers G."/>
        </authorList>
    </citation>
    <scope>NUCLEOTIDE SEQUENCE</scope>
    <source>
        <strain evidence="5">Vvax</strain>
    </source>
</reference>
<dbReference type="NCBIfam" id="NF006119">
    <property type="entry name" value="PRK08264.1-5"/>
    <property type="match status" value="1"/>
</dbReference>
<keyword evidence="2 5" id="KW-0560">Oxidoreductase</keyword>
<feature type="compositionally biased region" description="Low complexity" evidence="4">
    <location>
        <begin position="226"/>
        <end position="237"/>
    </location>
</feature>
<dbReference type="PRINTS" id="PR00081">
    <property type="entry name" value="GDHRDH"/>
</dbReference>
<name>A0A679J298_VARPD</name>
<dbReference type="RefSeq" id="WP_339091775.1">
    <property type="nucleotide sequence ID" value="NZ_LR743507.1"/>
</dbReference>
<dbReference type="PANTHER" id="PTHR44196:SF1">
    <property type="entry name" value="DEHYDROGENASE_REDUCTASE SDR FAMILY MEMBER 7B"/>
    <property type="match status" value="1"/>
</dbReference>
<accession>A0A679J298</accession>
<evidence type="ECO:0000313" key="5">
    <source>
        <dbReference type="EMBL" id="CAA2107444.1"/>
    </source>
</evidence>
<evidence type="ECO:0000256" key="1">
    <source>
        <dbReference type="ARBA" id="ARBA00006484"/>
    </source>
</evidence>
<dbReference type="InterPro" id="IPR036291">
    <property type="entry name" value="NAD(P)-bd_dom_sf"/>
</dbReference>
<protein>
    <submittedName>
        <fullName evidence="5">Putative oxidoreductase</fullName>
        <ecNumber evidence="5">1.-.-.-</ecNumber>
    </submittedName>
</protein>
<dbReference type="Gene3D" id="3.40.50.720">
    <property type="entry name" value="NAD(P)-binding Rossmann-like Domain"/>
    <property type="match status" value="1"/>
</dbReference>
<dbReference type="PRINTS" id="PR00080">
    <property type="entry name" value="SDRFAMILY"/>
</dbReference>
<evidence type="ECO:0000256" key="4">
    <source>
        <dbReference type="SAM" id="MobiDB-lite"/>
    </source>
</evidence>
<dbReference type="PANTHER" id="PTHR44196">
    <property type="entry name" value="DEHYDROGENASE/REDUCTASE SDR FAMILY MEMBER 7B"/>
    <property type="match status" value="1"/>
</dbReference>
<gene>
    <name evidence="5" type="ORF">VVAX_04237</name>
</gene>
<evidence type="ECO:0000256" key="2">
    <source>
        <dbReference type="ARBA" id="ARBA00023002"/>
    </source>
</evidence>
<organism evidence="5">
    <name type="scientific">Variovorax paradoxus</name>
    <dbReference type="NCBI Taxonomy" id="34073"/>
    <lineage>
        <taxon>Bacteria</taxon>
        <taxon>Pseudomonadati</taxon>
        <taxon>Pseudomonadota</taxon>
        <taxon>Betaproteobacteria</taxon>
        <taxon>Burkholderiales</taxon>
        <taxon>Comamonadaceae</taxon>
        <taxon>Variovorax</taxon>
    </lineage>
</organism>
<dbReference type="PROSITE" id="PS00061">
    <property type="entry name" value="ADH_SHORT"/>
    <property type="match status" value="1"/>
</dbReference>
<dbReference type="InterPro" id="IPR002347">
    <property type="entry name" value="SDR_fam"/>
</dbReference>
<feature type="region of interest" description="Disordered" evidence="4">
    <location>
        <begin position="218"/>
        <end position="237"/>
    </location>
</feature>
<dbReference type="InterPro" id="IPR020904">
    <property type="entry name" value="Sc_DH/Rdtase_CS"/>
</dbReference>
<dbReference type="GO" id="GO:0016491">
    <property type="term" value="F:oxidoreductase activity"/>
    <property type="evidence" value="ECO:0007669"/>
    <property type="project" value="UniProtKB-KW"/>
</dbReference>
<comment type="similarity">
    <text evidence="1 3">Belongs to the short-chain dehydrogenases/reductases (SDR) family.</text>
</comment>
<sequence length="237" mass="23991">MKIKDSVVFITGANRGLGLAFAKAALAAGARKVYGAARDPKSVTLPGVTPVALDVTQPAQIEAAVRACGDVTLLINNAGISRGSSFLGSPDAVAAARAEFETNFFGPWALTQAFAPVLAANGGGAVINALSALSWTTFPGVATYSATKSAAWSLSNGLRNELAAQGTQVTSLHMALMDTDMAAHLPGDKVSPDSVARQALEGVEAGKVEVLADEVSRQLKQGLSSATPPYAGAPAAA</sequence>
<dbReference type="NCBIfam" id="NF006117">
    <property type="entry name" value="PRK08264.1-3"/>
    <property type="match status" value="1"/>
</dbReference>
<dbReference type="EC" id="1.-.-.-" evidence="5"/>
<dbReference type="AlphaFoldDB" id="A0A679J298"/>
<dbReference type="Pfam" id="PF00106">
    <property type="entry name" value="adh_short"/>
    <property type="match status" value="1"/>
</dbReference>
<dbReference type="GO" id="GO:0016020">
    <property type="term" value="C:membrane"/>
    <property type="evidence" value="ECO:0007669"/>
    <property type="project" value="TreeGrafter"/>
</dbReference>
<dbReference type="SUPFAM" id="SSF51735">
    <property type="entry name" value="NAD(P)-binding Rossmann-fold domains"/>
    <property type="match status" value="1"/>
</dbReference>
<dbReference type="EMBL" id="LR743507">
    <property type="protein sequence ID" value="CAA2107444.1"/>
    <property type="molecule type" value="Genomic_DNA"/>
</dbReference>